<comment type="caution">
    <text evidence="3">The sequence shown here is derived from an EMBL/GenBank/DDBJ whole genome shotgun (WGS) entry which is preliminary data.</text>
</comment>
<dbReference type="SUPFAM" id="SSF82708">
    <property type="entry name" value="R3H domain"/>
    <property type="match status" value="1"/>
</dbReference>
<dbReference type="InterPro" id="IPR012337">
    <property type="entry name" value="RNaseH-like_sf"/>
</dbReference>
<keyword evidence="4" id="KW-1185">Reference proteome</keyword>
<proteinExistence type="inferred from homology"/>
<dbReference type="InterPro" id="IPR036867">
    <property type="entry name" value="R3H_dom_sf"/>
</dbReference>
<dbReference type="EMBL" id="JAABOA010000038">
    <property type="protein sequence ID" value="KAF9586377.1"/>
    <property type="molecule type" value="Genomic_DNA"/>
</dbReference>
<accession>A0A9P6KIW4</accession>
<dbReference type="Gene3D" id="3.30.1370.50">
    <property type="entry name" value="R3H-like domain"/>
    <property type="match status" value="1"/>
</dbReference>
<comment type="similarity">
    <text evidence="1">Belongs to the CAF1 family.</text>
</comment>
<evidence type="ECO:0000256" key="2">
    <source>
        <dbReference type="SAM" id="MobiDB-lite"/>
    </source>
</evidence>
<evidence type="ECO:0000313" key="4">
    <source>
        <dbReference type="Proteomes" id="UP000780801"/>
    </source>
</evidence>
<gene>
    <name evidence="3" type="ORF">BGW38_005961</name>
</gene>
<dbReference type="GO" id="GO:0003723">
    <property type="term" value="F:RNA binding"/>
    <property type="evidence" value="ECO:0007669"/>
    <property type="project" value="TreeGrafter"/>
</dbReference>
<dbReference type="SUPFAM" id="SSF53098">
    <property type="entry name" value="Ribonuclease H-like"/>
    <property type="match status" value="1"/>
</dbReference>
<protein>
    <submittedName>
        <fullName evidence="3">Uncharacterized protein</fullName>
    </submittedName>
</protein>
<dbReference type="PANTHER" id="PTHR15092">
    <property type="entry name" value="POLY A -SPECIFIC RIBONUCLEASE/TARGET OF EGR1, MEMBER 1"/>
    <property type="match status" value="1"/>
</dbReference>
<dbReference type="PANTHER" id="PTHR15092:SF22">
    <property type="entry name" value="POLY(A)-SPECIFIC RIBONUCLEASE PNLDC1"/>
    <property type="match status" value="1"/>
</dbReference>
<dbReference type="InterPro" id="IPR036397">
    <property type="entry name" value="RNaseH_sf"/>
</dbReference>
<name>A0A9P6KIW4_9FUNG</name>
<reference evidence="3" key="1">
    <citation type="journal article" date="2020" name="Fungal Divers.">
        <title>Resolving the Mortierellaceae phylogeny through synthesis of multi-gene phylogenetics and phylogenomics.</title>
        <authorList>
            <person name="Vandepol N."/>
            <person name="Liber J."/>
            <person name="Desiro A."/>
            <person name="Na H."/>
            <person name="Kennedy M."/>
            <person name="Barry K."/>
            <person name="Grigoriev I.V."/>
            <person name="Miller A.N."/>
            <person name="O'Donnell K."/>
            <person name="Stajich J.E."/>
            <person name="Bonito G."/>
        </authorList>
    </citation>
    <scope>NUCLEOTIDE SEQUENCE</scope>
    <source>
        <strain evidence="3">KOD1015</strain>
    </source>
</reference>
<dbReference type="InterPro" id="IPR006941">
    <property type="entry name" value="RNase_CAF1"/>
</dbReference>
<dbReference type="OrthoDB" id="1432093at2759"/>
<evidence type="ECO:0000256" key="1">
    <source>
        <dbReference type="ARBA" id="ARBA00008372"/>
    </source>
</evidence>
<sequence>MEIFKKDFEATLPLLKQAIEECDFVAFDTEMTGILPTRFTKVSSSASSFLVIQLGICTFTWNESLSAYEARPFNFPCFPTTTPPSNGPNFPNSNYGGIEDISKATGGERFFKCQSSSLEFLMKNDFDFNKWIRHGIPFLTRQEEEAYIQRATEKEAMAQQQQASGGGNNAHNIPVDNRNRNFFESTISAIKEWLENSTEKYLTVPAGNSFFRRLVYQIARTEFPDQLHVTSNAQARSMHVCRMTDEIRLEQQRSKVPKPPALNLRRVLDMISDAKKPLIGHNCFLDLMQTSQQFLWELPLELEDWKRALTLEWNT</sequence>
<dbReference type="GO" id="GO:0000175">
    <property type="term" value="F:3'-5'-RNA exonuclease activity"/>
    <property type="evidence" value="ECO:0007669"/>
    <property type="project" value="TreeGrafter"/>
</dbReference>
<dbReference type="Pfam" id="PF04857">
    <property type="entry name" value="CAF1"/>
    <property type="match status" value="1"/>
</dbReference>
<dbReference type="InterPro" id="IPR051181">
    <property type="entry name" value="CAF1_poly(A)_ribonucleases"/>
</dbReference>
<dbReference type="AlphaFoldDB" id="A0A9P6KIW4"/>
<organism evidence="3 4">
    <name type="scientific">Lunasporangiospora selenospora</name>
    <dbReference type="NCBI Taxonomy" id="979761"/>
    <lineage>
        <taxon>Eukaryota</taxon>
        <taxon>Fungi</taxon>
        <taxon>Fungi incertae sedis</taxon>
        <taxon>Mucoromycota</taxon>
        <taxon>Mortierellomycotina</taxon>
        <taxon>Mortierellomycetes</taxon>
        <taxon>Mortierellales</taxon>
        <taxon>Mortierellaceae</taxon>
        <taxon>Lunasporangiospora</taxon>
    </lineage>
</organism>
<feature type="region of interest" description="Disordered" evidence="2">
    <location>
        <begin position="154"/>
        <end position="175"/>
    </location>
</feature>
<evidence type="ECO:0000313" key="3">
    <source>
        <dbReference type="EMBL" id="KAF9586377.1"/>
    </source>
</evidence>
<dbReference type="Proteomes" id="UP000780801">
    <property type="component" value="Unassembled WGS sequence"/>
</dbReference>
<dbReference type="Gene3D" id="3.30.420.10">
    <property type="entry name" value="Ribonuclease H-like superfamily/Ribonuclease H"/>
    <property type="match status" value="1"/>
</dbReference>